<evidence type="ECO:0000256" key="3">
    <source>
        <dbReference type="ARBA" id="ARBA00022842"/>
    </source>
</evidence>
<evidence type="ECO:0000313" key="6">
    <source>
        <dbReference type="EMBL" id="KAK9763384.1"/>
    </source>
</evidence>
<feature type="chain" id="PRO_5046932463" evidence="4">
    <location>
        <begin position="26"/>
        <end position="137"/>
    </location>
</feature>
<keyword evidence="1 6" id="KW-0808">Transferase</keyword>
<feature type="signal peptide" evidence="4">
    <location>
        <begin position="1"/>
        <end position="25"/>
    </location>
</feature>
<dbReference type="InterPro" id="IPR008278">
    <property type="entry name" value="4-PPantetheinyl_Trfase_dom"/>
</dbReference>
<keyword evidence="4" id="KW-0732">Signal</keyword>
<dbReference type="SUPFAM" id="SSF56214">
    <property type="entry name" value="4'-phosphopantetheinyl transferase"/>
    <property type="match status" value="1"/>
</dbReference>
<sequence length="137" mass="14520">MMKRRRRTPLRSLTLILLKLIKGVGVDVVLVNSIKFEEAKQKLTQAEFEYCSAKPDPSASFAGKLAAKESIIKAISSLGGDEISSKEIEIVVADSGAPKAVFSGKAKEAVSSTGLKEIKISISHSGSYAVAVAVTIL</sequence>
<evidence type="ECO:0000256" key="4">
    <source>
        <dbReference type="SAM" id="SignalP"/>
    </source>
</evidence>
<organism evidence="6 7">
    <name type="scientific">Basidiobolus ranarum</name>
    <dbReference type="NCBI Taxonomy" id="34480"/>
    <lineage>
        <taxon>Eukaryota</taxon>
        <taxon>Fungi</taxon>
        <taxon>Fungi incertae sedis</taxon>
        <taxon>Zoopagomycota</taxon>
        <taxon>Entomophthoromycotina</taxon>
        <taxon>Basidiobolomycetes</taxon>
        <taxon>Basidiobolales</taxon>
        <taxon>Basidiobolaceae</taxon>
        <taxon>Basidiobolus</taxon>
    </lineage>
</organism>
<proteinExistence type="predicted"/>
<comment type="caution">
    <text evidence="6">The sequence shown here is derived from an EMBL/GenBank/DDBJ whole genome shotgun (WGS) entry which is preliminary data.</text>
</comment>
<feature type="domain" description="4'-phosphopantetheinyl transferase" evidence="5">
    <location>
        <begin position="23"/>
        <end position="133"/>
    </location>
</feature>
<evidence type="ECO:0000259" key="5">
    <source>
        <dbReference type="Pfam" id="PF01648"/>
    </source>
</evidence>
<dbReference type="InterPro" id="IPR037143">
    <property type="entry name" value="4-PPantetheinyl_Trfase_dom_sf"/>
</dbReference>
<name>A0ABR2WPE9_9FUNG</name>
<evidence type="ECO:0000313" key="7">
    <source>
        <dbReference type="Proteomes" id="UP001479436"/>
    </source>
</evidence>
<keyword evidence="3" id="KW-0460">Magnesium</keyword>
<keyword evidence="2" id="KW-0479">Metal-binding</keyword>
<dbReference type="GO" id="GO:0004321">
    <property type="term" value="F:fatty-acyl-CoA synthase activity"/>
    <property type="evidence" value="ECO:0007669"/>
    <property type="project" value="UniProtKB-EC"/>
</dbReference>
<dbReference type="NCBIfam" id="TIGR00556">
    <property type="entry name" value="pantethn_trn"/>
    <property type="match status" value="1"/>
</dbReference>
<reference evidence="6 7" key="1">
    <citation type="submission" date="2023-04" db="EMBL/GenBank/DDBJ databases">
        <title>Genome of Basidiobolus ranarum AG-B5.</title>
        <authorList>
            <person name="Stajich J.E."/>
            <person name="Carter-House D."/>
            <person name="Gryganskyi A."/>
        </authorList>
    </citation>
    <scope>NUCLEOTIDE SEQUENCE [LARGE SCALE GENOMIC DNA]</scope>
    <source>
        <strain evidence="6 7">AG-B5</strain>
    </source>
</reference>
<dbReference type="EC" id="2.3.1.86" evidence="6"/>
<accession>A0ABR2WPE9</accession>
<keyword evidence="7" id="KW-1185">Reference proteome</keyword>
<protein>
    <submittedName>
        <fullName evidence="6">Fatty acid synthase alpha subunit Lsd1</fullName>
        <ecNumber evidence="6">2.3.1.86</ecNumber>
    </submittedName>
</protein>
<dbReference type="InterPro" id="IPR004568">
    <property type="entry name" value="Ppantetheine-prot_Trfase_dom"/>
</dbReference>
<dbReference type="Gene3D" id="3.90.470.20">
    <property type="entry name" value="4'-phosphopantetheinyl transferase domain"/>
    <property type="match status" value="1"/>
</dbReference>
<evidence type="ECO:0000256" key="2">
    <source>
        <dbReference type="ARBA" id="ARBA00022723"/>
    </source>
</evidence>
<dbReference type="Pfam" id="PF01648">
    <property type="entry name" value="ACPS"/>
    <property type="match status" value="1"/>
</dbReference>
<dbReference type="EMBL" id="JASJQH010000654">
    <property type="protein sequence ID" value="KAK9763384.1"/>
    <property type="molecule type" value="Genomic_DNA"/>
</dbReference>
<dbReference type="Proteomes" id="UP001479436">
    <property type="component" value="Unassembled WGS sequence"/>
</dbReference>
<gene>
    <name evidence="6" type="primary">fas2_4</name>
    <name evidence="6" type="ORF">K7432_009977</name>
</gene>
<evidence type="ECO:0000256" key="1">
    <source>
        <dbReference type="ARBA" id="ARBA00022679"/>
    </source>
</evidence>
<keyword evidence="6" id="KW-0012">Acyltransferase</keyword>